<sequence>MAFHQHSRNSHAIISLDAEKAFDRVNWQDLFLTLDKFGLRKAFISWITLLYSNPKSCILTNSTISPL</sequence>
<protein>
    <recommendedName>
        <fullName evidence="3">Reverse transcriptase domain-containing protein</fullName>
    </recommendedName>
</protein>
<evidence type="ECO:0000313" key="1">
    <source>
        <dbReference type="Ensembl" id="ENSCPBP00000005110.1"/>
    </source>
</evidence>
<dbReference type="PANTHER" id="PTHR19446">
    <property type="entry name" value="REVERSE TRANSCRIPTASES"/>
    <property type="match status" value="1"/>
</dbReference>
<proteinExistence type="predicted"/>
<dbReference type="GeneTree" id="ENSGT01130000281530"/>
<evidence type="ECO:0008006" key="3">
    <source>
        <dbReference type="Google" id="ProtNLM"/>
    </source>
</evidence>
<reference evidence="1" key="1">
    <citation type="submission" date="2025-08" db="UniProtKB">
        <authorList>
            <consortium name="Ensembl"/>
        </authorList>
    </citation>
    <scope>IDENTIFICATION</scope>
</reference>
<organism evidence="1 2">
    <name type="scientific">Chrysemys picta bellii</name>
    <name type="common">Western painted turtle</name>
    <name type="synonym">Emys bellii</name>
    <dbReference type="NCBI Taxonomy" id="8478"/>
    <lineage>
        <taxon>Eukaryota</taxon>
        <taxon>Metazoa</taxon>
        <taxon>Chordata</taxon>
        <taxon>Craniata</taxon>
        <taxon>Vertebrata</taxon>
        <taxon>Euteleostomi</taxon>
        <taxon>Archelosauria</taxon>
        <taxon>Testudinata</taxon>
        <taxon>Testudines</taxon>
        <taxon>Cryptodira</taxon>
        <taxon>Durocryptodira</taxon>
        <taxon>Testudinoidea</taxon>
        <taxon>Emydidae</taxon>
        <taxon>Chrysemys</taxon>
    </lineage>
</organism>
<dbReference type="OMA" id="FISWITL"/>
<dbReference type="Ensembl" id="ENSCPBT00000006232.1">
    <property type="protein sequence ID" value="ENSCPBP00000005110.1"/>
    <property type="gene ID" value="ENSCPBG00000004121.1"/>
</dbReference>
<reference evidence="1" key="2">
    <citation type="submission" date="2025-09" db="UniProtKB">
        <authorList>
            <consortium name="Ensembl"/>
        </authorList>
    </citation>
    <scope>IDENTIFICATION</scope>
</reference>
<keyword evidence="2" id="KW-1185">Reference proteome</keyword>
<dbReference type="Proteomes" id="UP000694380">
    <property type="component" value="Unplaced"/>
</dbReference>
<name>A0A8C3H6X8_CHRPI</name>
<evidence type="ECO:0000313" key="2">
    <source>
        <dbReference type="Proteomes" id="UP000694380"/>
    </source>
</evidence>
<dbReference type="AlphaFoldDB" id="A0A8C3H6X8"/>
<accession>A0A8C3H6X8</accession>